<protein>
    <submittedName>
        <fullName evidence="3">Uncharacterized protein</fullName>
    </submittedName>
</protein>
<feature type="region of interest" description="Disordered" evidence="2">
    <location>
        <begin position="344"/>
        <end position="383"/>
    </location>
</feature>
<gene>
    <name evidence="3" type="ORF">PGLA1383_LOCUS42633</name>
</gene>
<feature type="region of interest" description="Disordered" evidence="2">
    <location>
        <begin position="443"/>
        <end position="506"/>
    </location>
</feature>
<feature type="region of interest" description="Disordered" evidence="2">
    <location>
        <begin position="293"/>
        <end position="318"/>
    </location>
</feature>
<evidence type="ECO:0000313" key="3">
    <source>
        <dbReference type="EMBL" id="CAE8625650.1"/>
    </source>
</evidence>
<keyword evidence="1" id="KW-0175">Coiled coil</keyword>
<dbReference type="AlphaFoldDB" id="A0A813GKZ7"/>
<comment type="caution">
    <text evidence="3">The sequence shown here is derived from an EMBL/GenBank/DDBJ whole genome shotgun (WGS) entry which is preliminary data.</text>
</comment>
<evidence type="ECO:0000256" key="1">
    <source>
        <dbReference type="SAM" id="Coils"/>
    </source>
</evidence>
<keyword evidence="4" id="KW-1185">Reference proteome</keyword>
<evidence type="ECO:0000313" key="4">
    <source>
        <dbReference type="Proteomes" id="UP000654075"/>
    </source>
</evidence>
<name>A0A813GKZ7_POLGL</name>
<organism evidence="3 4">
    <name type="scientific">Polarella glacialis</name>
    <name type="common">Dinoflagellate</name>
    <dbReference type="NCBI Taxonomy" id="89957"/>
    <lineage>
        <taxon>Eukaryota</taxon>
        <taxon>Sar</taxon>
        <taxon>Alveolata</taxon>
        <taxon>Dinophyceae</taxon>
        <taxon>Suessiales</taxon>
        <taxon>Suessiaceae</taxon>
        <taxon>Polarella</taxon>
    </lineage>
</organism>
<feature type="region of interest" description="Disordered" evidence="2">
    <location>
        <begin position="567"/>
        <end position="589"/>
    </location>
</feature>
<accession>A0A813GKZ7</accession>
<feature type="compositionally biased region" description="Polar residues" evidence="2">
    <location>
        <begin position="293"/>
        <end position="309"/>
    </location>
</feature>
<dbReference type="EMBL" id="CAJNNV010028748">
    <property type="protein sequence ID" value="CAE8625650.1"/>
    <property type="molecule type" value="Genomic_DNA"/>
</dbReference>
<dbReference type="Proteomes" id="UP000654075">
    <property type="component" value="Unassembled WGS sequence"/>
</dbReference>
<proteinExistence type="predicted"/>
<reference evidence="3" key="1">
    <citation type="submission" date="2021-02" db="EMBL/GenBank/DDBJ databases">
        <authorList>
            <person name="Dougan E. K."/>
            <person name="Rhodes N."/>
            <person name="Thang M."/>
            <person name="Chan C."/>
        </authorList>
    </citation>
    <scope>NUCLEOTIDE SEQUENCE</scope>
</reference>
<feature type="compositionally biased region" description="Low complexity" evidence="2">
    <location>
        <begin position="455"/>
        <end position="480"/>
    </location>
</feature>
<feature type="coiled-coil region" evidence="1">
    <location>
        <begin position="113"/>
        <end position="154"/>
    </location>
</feature>
<sequence>MQAARNHLQVCLKLLGILHRSGDKATAVSKGDQLYLATVMLNASLLKALHVADSFQMHCHREFPRAVANAEEEDEAEAIFEVELLGEDFHPWTQEADRGEAERRDGMVSCQTYRRLQAECVVLSEASRGLEQERETDEVRLRQAEEECRKLRSALARRQPGMLAEASRLPASMRSAEVMELQGFGVKAESLAGGGSFIAESELQRLKLEVESLRTEVKEARAAAEDAVPLATSARRRAAEAAEQRAQLLRLLQMPAEASDKASQADAEALKASVRRLVAAAIAPVPALTSARSALSSDQGEPGTLCQSSDGDEPQQRSPVRLCWAQGAEDLDSSRSVERTFSRSPFAAADGSPRCDPQGDNAFRGGRQPLSRNGSQEALPGQMRKPYVVSSAVPQYQVSAERRAYGAAVLEEAQVTKAALRAAKHPGDAQALGKLVSLLGASGPGGASPPGPPGGAVSSGHPGGAASSSGARSLLRPSASTGGLPSMPPSLGDLSPQSYSLQQQRPMSPFAAPALRFERLSPQQAQGPGVQFESPGVRARPVSAVPLWATARTTWPTPEQRQILLANSPGSPGAGVCGALSPLMSHARR</sequence>
<evidence type="ECO:0000256" key="2">
    <source>
        <dbReference type="SAM" id="MobiDB-lite"/>
    </source>
</evidence>
<feature type="coiled-coil region" evidence="1">
    <location>
        <begin position="196"/>
        <end position="223"/>
    </location>
</feature>
<feature type="compositionally biased region" description="Polar residues" evidence="2">
    <location>
        <begin position="495"/>
        <end position="506"/>
    </location>
</feature>